<accession>A0A059A0L6</accession>
<reference evidence="3" key="1">
    <citation type="submission" date="2013-07" db="EMBL/GenBank/DDBJ databases">
        <title>The genome of Eucalyptus grandis.</title>
        <authorList>
            <person name="Schmutz J."/>
            <person name="Hayes R."/>
            <person name="Myburg A."/>
            <person name="Tuskan G."/>
            <person name="Grattapaglia D."/>
            <person name="Rokhsar D.S."/>
        </authorList>
    </citation>
    <scope>NUCLEOTIDE SEQUENCE</scope>
    <source>
        <tissue evidence="3">Leaf extractions</tissue>
    </source>
</reference>
<evidence type="ECO:0008006" key="4">
    <source>
        <dbReference type="Google" id="ProtNLM"/>
    </source>
</evidence>
<sequence length="578" mass="61424">MSSAGKVAGDEDAGGVGSLAERFADSASCEMNKPDYRELDLGSPVSPLMVRSSISGGATTTTSSGSSSSSGSVSGKTSASASASSEAETLQSTPRRGHRRSASAGAPLIYSSRTWTPNSTATGGGIASPNHHVNVVGLSGNICPSGKISKPNLANANGNRMATLSSGSGNYGHGSIMRGGIGTPKTSSGNAGETSNGKSAGESVVKRGMASLDPEDVKNAGNELYRKGKFEDALSLYDRAIAISPDSASYRSNRAAALTALGRLGEAVRDCKEALRLDPGHARSHQRLASLYLRLGQVENARHHLCYPGQQPDPCELSKLQSLEKHLNLCIESRKIGDWKNAVKESDAAMEGGAKSSPLLLACKAEALLKLHKLQDAEMNLKAISNSPFYPQSRFCGMVAEAYVLYVQSQVDMAMGKFDSAVTAVEKAGRIDYSNAEIALLLSNVKMVANARARGNDLFSSGRFAEACSAYGEGLKYDNCNSVLYCNRAVCWSKLGLWEKSIEDCNQALMIQPNYIKALLRRAVSNGKLGRWEESVRDYEVLRRERPGDSEIAESLRRAQVALMASQHECHTPKPGVN</sequence>
<dbReference type="Pfam" id="PF13174">
    <property type="entry name" value="TPR_6"/>
    <property type="match status" value="1"/>
</dbReference>
<keyword evidence="1" id="KW-0802">TPR repeat</keyword>
<dbReference type="EMBL" id="KK198763">
    <property type="protein sequence ID" value="KCW47331.1"/>
    <property type="molecule type" value="Genomic_DNA"/>
</dbReference>
<dbReference type="OrthoDB" id="2121326at2759"/>
<dbReference type="InterPro" id="IPR019734">
    <property type="entry name" value="TPR_rpt"/>
</dbReference>
<dbReference type="OMA" id="KAERAMT"/>
<dbReference type="PROSITE" id="PS50005">
    <property type="entry name" value="TPR"/>
    <property type="match status" value="1"/>
</dbReference>
<feature type="region of interest" description="Disordered" evidence="2">
    <location>
        <begin position="177"/>
        <end position="203"/>
    </location>
</feature>
<organism evidence="3">
    <name type="scientific">Eucalyptus grandis</name>
    <name type="common">Flooded gum</name>
    <dbReference type="NCBI Taxonomy" id="71139"/>
    <lineage>
        <taxon>Eukaryota</taxon>
        <taxon>Viridiplantae</taxon>
        <taxon>Streptophyta</taxon>
        <taxon>Embryophyta</taxon>
        <taxon>Tracheophyta</taxon>
        <taxon>Spermatophyta</taxon>
        <taxon>Magnoliopsida</taxon>
        <taxon>eudicotyledons</taxon>
        <taxon>Gunneridae</taxon>
        <taxon>Pentapetalae</taxon>
        <taxon>rosids</taxon>
        <taxon>malvids</taxon>
        <taxon>Myrtales</taxon>
        <taxon>Myrtaceae</taxon>
        <taxon>Myrtoideae</taxon>
        <taxon>Eucalypteae</taxon>
        <taxon>Eucalyptus</taxon>
    </lineage>
</organism>
<name>A0A059A0L6_EUCGR</name>
<dbReference type="Gene3D" id="1.25.40.10">
    <property type="entry name" value="Tetratricopeptide repeat domain"/>
    <property type="match status" value="1"/>
</dbReference>
<dbReference type="SMART" id="SM00028">
    <property type="entry name" value="TPR"/>
    <property type="match status" value="5"/>
</dbReference>
<evidence type="ECO:0000313" key="3">
    <source>
        <dbReference type="EMBL" id="KCW47333.1"/>
    </source>
</evidence>
<dbReference type="eggNOG" id="KOG1124">
    <property type="taxonomic scope" value="Eukaryota"/>
</dbReference>
<dbReference type="EMBL" id="KK198763">
    <property type="protein sequence ID" value="KCW47332.1"/>
    <property type="molecule type" value="Genomic_DNA"/>
</dbReference>
<dbReference type="Gramene" id="KCW47331">
    <property type="protein sequence ID" value="KCW47331"/>
    <property type="gene ID" value="EUGRSUZ_K01122"/>
</dbReference>
<proteinExistence type="predicted"/>
<feature type="compositionally biased region" description="Polar residues" evidence="2">
    <location>
        <begin position="184"/>
        <end position="198"/>
    </location>
</feature>
<dbReference type="Pfam" id="PF13414">
    <property type="entry name" value="TPR_11"/>
    <property type="match status" value="1"/>
</dbReference>
<dbReference type="Gramene" id="KCW47333">
    <property type="protein sequence ID" value="KCW47333"/>
    <property type="gene ID" value="EUGRSUZ_K01122"/>
</dbReference>
<dbReference type="KEGG" id="egr:104424992"/>
<dbReference type="PANTHER" id="PTHR46050">
    <property type="entry name" value="TPR REPEAT-CONTAINING THIOREDOXIN"/>
    <property type="match status" value="1"/>
</dbReference>
<feature type="compositionally biased region" description="Low complexity" evidence="2">
    <location>
        <begin position="52"/>
        <end position="87"/>
    </location>
</feature>
<dbReference type="Pfam" id="PF00515">
    <property type="entry name" value="TPR_1"/>
    <property type="match status" value="1"/>
</dbReference>
<dbReference type="PANTHER" id="PTHR46050:SF29">
    <property type="entry name" value="TPR REPEAT-CONTAINING THIOREDOXIN TTL4"/>
    <property type="match status" value="1"/>
</dbReference>
<protein>
    <recommendedName>
        <fullName evidence="4">MalT-like TPR region domain-containing protein</fullName>
    </recommendedName>
</protein>
<evidence type="ECO:0000256" key="2">
    <source>
        <dbReference type="SAM" id="MobiDB-lite"/>
    </source>
</evidence>
<gene>
    <name evidence="3" type="ORF">EUGRSUZ_K01122</name>
</gene>
<evidence type="ECO:0000256" key="1">
    <source>
        <dbReference type="PROSITE-ProRule" id="PRU00339"/>
    </source>
</evidence>
<dbReference type="InterPro" id="IPR044534">
    <property type="entry name" value="TTL1-4"/>
</dbReference>
<dbReference type="Gramene" id="KCW47334">
    <property type="protein sequence ID" value="KCW47334"/>
    <property type="gene ID" value="EUGRSUZ_K01122"/>
</dbReference>
<feature type="repeat" description="TPR" evidence="1">
    <location>
        <begin position="214"/>
        <end position="247"/>
    </location>
</feature>
<feature type="region of interest" description="Disordered" evidence="2">
    <location>
        <begin position="34"/>
        <end position="115"/>
    </location>
</feature>
<dbReference type="EMBL" id="KK198763">
    <property type="protein sequence ID" value="KCW47333.1"/>
    <property type="molecule type" value="Genomic_DNA"/>
</dbReference>
<dbReference type="SUPFAM" id="SSF48452">
    <property type="entry name" value="TPR-like"/>
    <property type="match status" value="3"/>
</dbReference>
<dbReference type="InterPro" id="IPR011990">
    <property type="entry name" value="TPR-like_helical_dom_sf"/>
</dbReference>
<dbReference type="Gramene" id="KCW47332">
    <property type="protein sequence ID" value="KCW47332"/>
    <property type="gene ID" value="EUGRSUZ_K01122"/>
</dbReference>
<dbReference type="STRING" id="71139.A0A059A0L6"/>
<dbReference type="AlphaFoldDB" id="A0A059A0L6"/>
<dbReference type="EMBL" id="KK198763">
    <property type="protein sequence ID" value="KCW47334.1"/>
    <property type="molecule type" value="Genomic_DNA"/>
</dbReference>
<dbReference type="GO" id="GO:0005737">
    <property type="term" value="C:cytoplasm"/>
    <property type="evidence" value="ECO:0000318"/>
    <property type="project" value="GO_Central"/>
</dbReference>